<evidence type="ECO:0000313" key="2">
    <source>
        <dbReference type="Proteomes" id="UP000308652"/>
    </source>
</evidence>
<dbReference type="Proteomes" id="UP000308652">
    <property type="component" value="Unassembled WGS sequence"/>
</dbReference>
<gene>
    <name evidence="1" type="ORF">BDQ12DRAFT_678344</name>
</gene>
<dbReference type="OrthoDB" id="2587968at2759"/>
<dbReference type="EMBL" id="ML213594">
    <property type="protein sequence ID" value="TFK41688.1"/>
    <property type="molecule type" value="Genomic_DNA"/>
</dbReference>
<dbReference type="AlphaFoldDB" id="A0A5C3MCV8"/>
<evidence type="ECO:0000313" key="1">
    <source>
        <dbReference type="EMBL" id="TFK41688.1"/>
    </source>
</evidence>
<sequence>MNVVARTLTNPTALKEGLRIVKTVVATNPSSSGLTTAEIYKLAIQQRPSASFQPWSVPPPPSKITYGKGGDQRIDGPLPPHLEHPIRSMAYLKNTVLPVLEGNVIQKVEMARKKGATSTTSVWKWKAVDKSTLPKPRIPQPPKKIFGSEVGVGEDWSHLNKRRRRARYGKVRRDVEALKAHALVMAKVNRRKARVQKIEDMKETRKQRRILLERKEAARIRTSTTEEAKQSSWSERVKGLAAKAKGLL</sequence>
<name>A0A5C3MCV8_9AGAR</name>
<reference evidence="1 2" key="1">
    <citation type="journal article" date="2019" name="Nat. Ecol. Evol.">
        <title>Megaphylogeny resolves global patterns of mushroom evolution.</title>
        <authorList>
            <person name="Varga T."/>
            <person name="Krizsan K."/>
            <person name="Foldi C."/>
            <person name="Dima B."/>
            <person name="Sanchez-Garcia M."/>
            <person name="Sanchez-Ramirez S."/>
            <person name="Szollosi G.J."/>
            <person name="Szarkandi J.G."/>
            <person name="Papp V."/>
            <person name="Albert L."/>
            <person name="Andreopoulos W."/>
            <person name="Angelini C."/>
            <person name="Antonin V."/>
            <person name="Barry K.W."/>
            <person name="Bougher N.L."/>
            <person name="Buchanan P."/>
            <person name="Buyck B."/>
            <person name="Bense V."/>
            <person name="Catcheside P."/>
            <person name="Chovatia M."/>
            <person name="Cooper J."/>
            <person name="Damon W."/>
            <person name="Desjardin D."/>
            <person name="Finy P."/>
            <person name="Geml J."/>
            <person name="Haridas S."/>
            <person name="Hughes K."/>
            <person name="Justo A."/>
            <person name="Karasinski D."/>
            <person name="Kautmanova I."/>
            <person name="Kiss B."/>
            <person name="Kocsube S."/>
            <person name="Kotiranta H."/>
            <person name="LaButti K.M."/>
            <person name="Lechner B.E."/>
            <person name="Liimatainen K."/>
            <person name="Lipzen A."/>
            <person name="Lukacs Z."/>
            <person name="Mihaltcheva S."/>
            <person name="Morgado L.N."/>
            <person name="Niskanen T."/>
            <person name="Noordeloos M.E."/>
            <person name="Ohm R.A."/>
            <person name="Ortiz-Santana B."/>
            <person name="Ovrebo C."/>
            <person name="Racz N."/>
            <person name="Riley R."/>
            <person name="Savchenko A."/>
            <person name="Shiryaev A."/>
            <person name="Soop K."/>
            <person name="Spirin V."/>
            <person name="Szebenyi C."/>
            <person name="Tomsovsky M."/>
            <person name="Tulloss R.E."/>
            <person name="Uehling J."/>
            <person name="Grigoriev I.V."/>
            <person name="Vagvolgyi C."/>
            <person name="Papp T."/>
            <person name="Martin F.M."/>
            <person name="Miettinen O."/>
            <person name="Hibbett D.S."/>
            <person name="Nagy L.G."/>
        </authorList>
    </citation>
    <scope>NUCLEOTIDE SEQUENCE [LARGE SCALE GENOMIC DNA]</scope>
    <source>
        <strain evidence="1 2">CBS 166.37</strain>
    </source>
</reference>
<keyword evidence="2" id="KW-1185">Reference proteome</keyword>
<organism evidence="1 2">
    <name type="scientific">Crucibulum laeve</name>
    <dbReference type="NCBI Taxonomy" id="68775"/>
    <lineage>
        <taxon>Eukaryota</taxon>
        <taxon>Fungi</taxon>
        <taxon>Dikarya</taxon>
        <taxon>Basidiomycota</taxon>
        <taxon>Agaricomycotina</taxon>
        <taxon>Agaricomycetes</taxon>
        <taxon>Agaricomycetidae</taxon>
        <taxon>Agaricales</taxon>
        <taxon>Agaricineae</taxon>
        <taxon>Nidulariaceae</taxon>
        <taxon>Crucibulum</taxon>
    </lineage>
</organism>
<protein>
    <submittedName>
        <fullName evidence="1">Uncharacterized protein</fullName>
    </submittedName>
</protein>
<accession>A0A5C3MCV8</accession>
<proteinExistence type="predicted"/>
<feature type="non-terminal residue" evidence="1">
    <location>
        <position position="248"/>
    </location>
</feature>